<dbReference type="Gene3D" id="3.30.750.140">
    <property type="match status" value="1"/>
</dbReference>
<proteinExistence type="predicted"/>
<keyword evidence="2" id="KW-0282">Flagellum</keyword>
<dbReference type="EMBL" id="BMPO01000001">
    <property type="protein sequence ID" value="GGJ80180.1"/>
    <property type="molecule type" value="Genomic_DNA"/>
</dbReference>
<feature type="domain" description="Flagellar hook-length control protein-like C-terminal" evidence="1">
    <location>
        <begin position="408"/>
        <end position="487"/>
    </location>
</feature>
<gene>
    <name evidence="2" type="ORF">GCM10009304_02370</name>
</gene>
<evidence type="ECO:0000259" key="1">
    <source>
        <dbReference type="Pfam" id="PF02120"/>
    </source>
</evidence>
<keyword evidence="3" id="KW-1185">Reference proteome</keyword>
<evidence type="ECO:0000313" key="3">
    <source>
        <dbReference type="Proteomes" id="UP000635983"/>
    </source>
</evidence>
<reference evidence="2" key="2">
    <citation type="submission" date="2020-09" db="EMBL/GenBank/DDBJ databases">
        <authorList>
            <person name="Sun Q."/>
            <person name="Ohkuma M."/>
        </authorList>
    </citation>
    <scope>NUCLEOTIDE SEQUENCE</scope>
    <source>
        <strain evidence="2">JCM 30078</strain>
    </source>
</reference>
<accession>A0A917PIF2</accession>
<protein>
    <submittedName>
        <fullName evidence="2">Flagellar hook-length control protein FliK</fullName>
    </submittedName>
</protein>
<keyword evidence="2" id="KW-0969">Cilium</keyword>
<evidence type="ECO:0000313" key="2">
    <source>
        <dbReference type="EMBL" id="GGJ80180.1"/>
    </source>
</evidence>
<dbReference type="Pfam" id="PF02120">
    <property type="entry name" value="Flg_hook"/>
    <property type="match status" value="1"/>
</dbReference>
<dbReference type="AlphaFoldDB" id="A0A917PIF2"/>
<dbReference type="RefSeq" id="WP_188981308.1">
    <property type="nucleotide sequence ID" value="NZ_BMPO01000001.1"/>
</dbReference>
<dbReference type="InterPro" id="IPR021136">
    <property type="entry name" value="Flagellar_hook_control-like_C"/>
</dbReference>
<sequence>MTDIAAARVLPTTTAARTQAAIVDMALKLTQSLEGVLTAGENATAEVVTVKDQGQNFQLVLRLTLENGRQTLVETESPRAIPQGTALAVTALSQTRLLAALQNTSQQPVSELDLTQMPVGTLIQGRVVSSQPVTPDAATFKVIVQLLNGANAGQKLNIETPIKLPAGSLMTARVDGNQTLSFVPLSGLLNRLDIEQQLNGQLGRQGSLESLFKALSNPATPLPTPIKGAVEKLLADLPEFAELKDPKVLARALANSGAQLETRLLADLETTQDLKGNLLRLVSQLSQQTALPPSLNPGVAQMLPGLLRDALGALGQTGSRQSGESFPLPARLLQSLEQNADLEGLLKLAAAAVSRLQSHQLSGLAQTMMTPEGNQLTTWQMELPVRDRQDFVPVQVKLQREEQSQQARTQERGEMLWRIDLAFDIDPLGPLQVQAQLFQGVLSSQLWAERQNTARLVDAELGTLRERLVSAGLTVGDIACRQGAPSRGPRARLEQRWVDETA</sequence>
<organism evidence="2 3">
    <name type="scientific">Pseudomonas matsuisoli</name>
    <dbReference type="NCBI Taxonomy" id="1515666"/>
    <lineage>
        <taxon>Bacteria</taxon>
        <taxon>Pseudomonadati</taxon>
        <taxon>Pseudomonadota</taxon>
        <taxon>Gammaproteobacteria</taxon>
        <taxon>Pseudomonadales</taxon>
        <taxon>Pseudomonadaceae</taxon>
        <taxon>Pseudomonas</taxon>
    </lineage>
</organism>
<dbReference type="InterPro" id="IPR038610">
    <property type="entry name" value="FliK-like_C_sf"/>
</dbReference>
<keyword evidence="2" id="KW-0966">Cell projection</keyword>
<name>A0A917PIF2_9PSED</name>
<dbReference type="Proteomes" id="UP000635983">
    <property type="component" value="Unassembled WGS sequence"/>
</dbReference>
<reference evidence="2" key="1">
    <citation type="journal article" date="2014" name="Int. J. Syst. Evol. Microbiol.">
        <title>Complete genome sequence of Corynebacterium casei LMG S-19264T (=DSM 44701T), isolated from a smear-ripened cheese.</title>
        <authorList>
            <consortium name="US DOE Joint Genome Institute (JGI-PGF)"/>
            <person name="Walter F."/>
            <person name="Albersmeier A."/>
            <person name="Kalinowski J."/>
            <person name="Ruckert C."/>
        </authorList>
    </citation>
    <scope>NUCLEOTIDE SEQUENCE</scope>
    <source>
        <strain evidence="2">JCM 30078</strain>
    </source>
</reference>
<comment type="caution">
    <text evidence="2">The sequence shown here is derived from an EMBL/GenBank/DDBJ whole genome shotgun (WGS) entry which is preliminary data.</text>
</comment>